<sequence length="579" mass="64770">MIKKLISYVDEFKKDSILTPVFVGLEVVMEVLIPLLMAKIIDNGVNKADIKYVCIMGALMLFTAFLSLSFGILSGKFAARASSGFARNLRRAMYNNIQEYSFSNIDKYSTAGLVTRLTTDVTNIQNAYQMIIRMFTRAPLMLVSAMAMSFYINAKLALVFLGAIIFLGVILYFIMTRVHPYFQKVFKKYDSLNASVQENLTGIRVVKAYVREDHENGKFYKASETLYKYFIKAEKIIILNAPVMQFTVYTCMLLLSWLGAKMIVSKSMTTGELMSLFTYTTNILISLMIISMIFVMVVMSKTSAERIVEVLEEKSDLANIENPVYEVKDGSIEFDNVNFSYSKSMDKLNLENINLAIKSGETIGIIGGTGSAKSSFVQLIPRLYDVTGGSIKVGGVDVRNYDIETLRNEVSMVLQKNVLFSGTIKENLRWGNKNATDEELITACKQAQADEFIQLLPDKYDTHIEQGGNNVSGGQKQRLCIARALLKKPKILILDDSTSAVDTKTDALIRKAFKESIPDTTKLIIAQRISSVQEADKIIVLDDGKIDGFGTHDELLKSNAIYREVFESQVKGADNDESK</sequence>
<protein>
    <submittedName>
        <fullName evidence="1">ABC transporter</fullName>
    </submittedName>
</protein>
<organism evidence="1 2">
    <name type="scientific">Inconstantimicrobium mannanitabidum</name>
    <dbReference type="NCBI Taxonomy" id="1604901"/>
    <lineage>
        <taxon>Bacteria</taxon>
        <taxon>Bacillati</taxon>
        <taxon>Bacillota</taxon>
        <taxon>Clostridia</taxon>
        <taxon>Eubacteriales</taxon>
        <taxon>Clostridiaceae</taxon>
        <taxon>Inconstantimicrobium</taxon>
    </lineage>
</organism>
<gene>
    <name evidence="1" type="ORF">rsdtw13_32220</name>
</gene>
<dbReference type="Proteomes" id="UP001058074">
    <property type="component" value="Unassembled WGS sequence"/>
</dbReference>
<proteinExistence type="predicted"/>
<accession>A0ACB5RFU6</accession>
<name>A0ACB5RFU6_9CLOT</name>
<dbReference type="EMBL" id="BROD01000001">
    <property type="protein sequence ID" value="GKX67964.1"/>
    <property type="molecule type" value="Genomic_DNA"/>
</dbReference>
<evidence type="ECO:0000313" key="2">
    <source>
        <dbReference type="Proteomes" id="UP001058074"/>
    </source>
</evidence>
<comment type="caution">
    <text evidence="1">The sequence shown here is derived from an EMBL/GenBank/DDBJ whole genome shotgun (WGS) entry which is preliminary data.</text>
</comment>
<evidence type="ECO:0000313" key="1">
    <source>
        <dbReference type="EMBL" id="GKX67964.1"/>
    </source>
</evidence>
<keyword evidence="2" id="KW-1185">Reference proteome</keyword>
<reference evidence="1" key="1">
    <citation type="journal article" date="2025" name="Int. J. Syst. Evol. Microbiol.">
        <title>Inconstantimicrobium mannanitabidum sp. nov., a novel member of the family Clostridiaceae isolated from anoxic soil under the treatment of reductive soil disinfestation.</title>
        <authorList>
            <person name="Ueki A."/>
            <person name="Tonouchi A."/>
            <person name="Honma S."/>
            <person name="Kaku N."/>
            <person name="Ueki K."/>
        </authorList>
    </citation>
    <scope>NUCLEOTIDE SEQUENCE</scope>
    <source>
        <strain evidence="1">TW13</strain>
    </source>
</reference>